<sequence>MNRRLNLELGLSVPKNTSSSDGSSGRICKRVKVKRKGMMIVRKIDINQHTSYHSLLHTLERMFSSSNDSPSGNSAGVVAYEDGDGDWMLLGDIPWEMFVDGSVKRLKIMN</sequence>
<evidence type="ECO:0000256" key="11">
    <source>
        <dbReference type="SAM" id="MobiDB-lite"/>
    </source>
</evidence>
<evidence type="ECO:0000256" key="1">
    <source>
        <dbReference type="ARBA" id="ARBA00002159"/>
    </source>
</evidence>
<keyword evidence="7 10" id="KW-0804">Transcription</keyword>
<dbReference type="GO" id="GO:0009734">
    <property type="term" value="P:auxin-activated signaling pathway"/>
    <property type="evidence" value="ECO:0007669"/>
    <property type="project" value="UniProtKB-UniRule"/>
</dbReference>
<comment type="caution">
    <text evidence="13">The sequence shown here is derived from an EMBL/GenBank/DDBJ whole genome shotgun (WGS) entry which is preliminary data.</text>
</comment>
<evidence type="ECO:0000256" key="3">
    <source>
        <dbReference type="ARBA" id="ARBA00006728"/>
    </source>
</evidence>
<dbReference type="InterPro" id="IPR053793">
    <property type="entry name" value="PB1-like"/>
</dbReference>
<dbReference type="Proteomes" id="UP000036987">
    <property type="component" value="Unassembled WGS sequence"/>
</dbReference>
<evidence type="ECO:0000313" key="14">
    <source>
        <dbReference type="Proteomes" id="UP000036987"/>
    </source>
</evidence>
<keyword evidence="5 10" id="KW-0678">Repressor</keyword>
<dbReference type="InterPro" id="IPR003311">
    <property type="entry name" value="AUX_IAA"/>
</dbReference>
<dbReference type="GO" id="GO:0005634">
    <property type="term" value="C:nucleus"/>
    <property type="evidence" value="ECO:0007669"/>
    <property type="project" value="UniProtKB-SubCell"/>
</dbReference>
<dbReference type="Gene3D" id="3.10.20.90">
    <property type="entry name" value="Phosphatidylinositol 3-kinase Catalytic Subunit, Chain A, domain 1"/>
    <property type="match status" value="1"/>
</dbReference>
<dbReference type="EMBL" id="LFYR01000090">
    <property type="protein sequence ID" value="KMZ76026.1"/>
    <property type="molecule type" value="Genomic_DNA"/>
</dbReference>
<organism evidence="13 14">
    <name type="scientific">Zostera marina</name>
    <name type="common">Eelgrass</name>
    <dbReference type="NCBI Taxonomy" id="29655"/>
    <lineage>
        <taxon>Eukaryota</taxon>
        <taxon>Viridiplantae</taxon>
        <taxon>Streptophyta</taxon>
        <taxon>Embryophyta</taxon>
        <taxon>Tracheophyta</taxon>
        <taxon>Spermatophyta</taxon>
        <taxon>Magnoliopsida</taxon>
        <taxon>Liliopsida</taxon>
        <taxon>Zosteraceae</taxon>
        <taxon>Zostera</taxon>
    </lineage>
</organism>
<dbReference type="GO" id="GO:0006355">
    <property type="term" value="P:regulation of DNA-templated transcription"/>
    <property type="evidence" value="ECO:0007669"/>
    <property type="project" value="InterPro"/>
</dbReference>
<dbReference type="InterPro" id="IPR033389">
    <property type="entry name" value="AUX/IAA_dom"/>
</dbReference>
<evidence type="ECO:0000256" key="6">
    <source>
        <dbReference type="ARBA" id="ARBA00023015"/>
    </source>
</evidence>
<gene>
    <name evidence="13" type="ORF">ZOSMA_107G00230</name>
</gene>
<dbReference type="Pfam" id="PF02309">
    <property type="entry name" value="AUX_IAA"/>
    <property type="match status" value="2"/>
</dbReference>
<dbReference type="PROSITE" id="PS51745">
    <property type="entry name" value="PB1"/>
    <property type="match status" value="1"/>
</dbReference>
<comment type="function">
    <text evidence="1 10">Aux/IAA proteins are short-lived transcriptional factors that function as repressors of early auxin response genes at low auxin concentrations.</text>
</comment>
<evidence type="ECO:0000256" key="4">
    <source>
        <dbReference type="ARBA" id="ARBA00011726"/>
    </source>
</evidence>
<feature type="compositionally biased region" description="Polar residues" evidence="11">
    <location>
        <begin position="14"/>
        <end position="23"/>
    </location>
</feature>
<feature type="domain" description="PB1" evidence="12">
    <location>
        <begin position="28"/>
        <end position="110"/>
    </location>
</feature>
<dbReference type="OrthoDB" id="778717at2759"/>
<reference evidence="14" key="1">
    <citation type="journal article" date="2016" name="Nature">
        <title>The genome of the seagrass Zostera marina reveals angiosperm adaptation to the sea.</title>
        <authorList>
            <person name="Olsen J.L."/>
            <person name="Rouze P."/>
            <person name="Verhelst B."/>
            <person name="Lin Y.-C."/>
            <person name="Bayer T."/>
            <person name="Collen J."/>
            <person name="Dattolo E."/>
            <person name="De Paoli E."/>
            <person name="Dittami S."/>
            <person name="Maumus F."/>
            <person name="Michel G."/>
            <person name="Kersting A."/>
            <person name="Lauritano C."/>
            <person name="Lohaus R."/>
            <person name="Toepel M."/>
            <person name="Tonon T."/>
            <person name="Vanneste K."/>
            <person name="Amirebrahimi M."/>
            <person name="Brakel J."/>
            <person name="Bostroem C."/>
            <person name="Chovatia M."/>
            <person name="Grimwood J."/>
            <person name="Jenkins J.W."/>
            <person name="Jueterbock A."/>
            <person name="Mraz A."/>
            <person name="Stam W.T."/>
            <person name="Tice H."/>
            <person name="Bornberg-Bauer E."/>
            <person name="Green P.J."/>
            <person name="Pearson G.A."/>
            <person name="Procaccini G."/>
            <person name="Duarte C.M."/>
            <person name="Schmutz J."/>
            <person name="Reusch T.B.H."/>
            <person name="Van de Peer Y."/>
        </authorList>
    </citation>
    <scope>NUCLEOTIDE SEQUENCE [LARGE SCALE GENOMIC DNA]</scope>
    <source>
        <strain evidence="14">cv. Finnish</strain>
    </source>
</reference>
<dbReference type="AlphaFoldDB" id="A0A0K9Q426"/>
<comment type="subunit">
    <text evidence="4 10">Homodimers and heterodimers.</text>
</comment>
<comment type="similarity">
    <text evidence="3 10">Belongs to the Aux/IAA family.</text>
</comment>
<keyword evidence="6 10" id="KW-0805">Transcription regulation</keyword>
<dbReference type="PANTHER" id="PTHR31734">
    <property type="entry name" value="AUXIN-RESPONSIVE PROTEIN IAA17"/>
    <property type="match status" value="1"/>
</dbReference>
<dbReference type="PANTHER" id="PTHR31734:SF38">
    <property type="entry name" value="AUXIN-RESPONSIVE PROTEIN IAA29"/>
    <property type="match status" value="1"/>
</dbReference>
<evidence type="ECO:0000256" key="7">
    <source>
        <dbReference type="ARBA" id="ARBA00023163"/>
    </source>
</evidence>
<evidence type="ECO:0000259" key="12">
    <source>
        <dbReference type="PROSITE" id="PS51745"/>
    </source>
</evidence>
<accession>A0A0K9Q426</accession>
<name>A0A0K9Q426_ZOSMR</name>
<evidence type="ECO:0000256" key="10">
    <source>
        <dbReference type="RuleBase" id="RU004549"/>
    </source>
</evidence>
<evidence type="ECO:0000256" key="8">
    <source>
        <dbReference type="ARBA" id="ARBA00023242"/>
    </source>
</evidence>
<keyword evidence="9 10" id="KW-0927">Auxin signaling pathway</keyword>
<dbReference type="OMA" id="GRICKRV"/>
<proteinExistence type="inferred from homology"/>
<feature type="region of interest" description="Disordered" evidence="11">
    <location>
        <begin position="1"/>
        <end position="26"/>
    </location>
</feature>
<evidence type="ECO:0000256" key="5">
    <source>
        <dbReference type="ARBA" id="ARBA00022491"/>
    </source>
</evidence>
<evidence type="ECO:0000313" key="13">
    <source>
        <dbReference type="EMBL" id="KMZ76026.1"/>
    </source>
</evidence>
<protein>
    <recommendedName>
        <fullName evidence="10">Auxin-responsive protein</fullName>
    </recommendedName>
</protein>
<keyword evidence="14" id="KW-1185">Reference proteome</keyword>
<evidence type="ECO:0000256" key="9">
    <source>
        <dbReference type="ARBA" id="ARBA00023294"/>
    </source>
</evidence>
<dbReference type="SUPFAM" id="SSF54277">
    <property type="entry name" value="CAD &amp; PB1 domains"/>
    <property type="match status" value="1"/>
</dbReference>
<comment type="subcellular location">
    <subcellularLocation>
        <location evidence="2 10">Nucleus</location>
    </subcellularLocation>
</comment>
<keyword evidence="8 10" id="KW-0539">Nucleus</keyword>
<evidence type="ECO:0000256" key="2">
    <source>
        <dbReference type="ARBA" id="ARBA00004123"/>
    </source>
</evidence>
<dbReference type="STRING" id="29655.A0A0K9Q426"/>